<dbReference type="EMBL" id="CAJJDP010000088">
    <property type="protein sequence ID" value="CAD8187231.1"/>
    <property type="molecule type" value="Genomic_DNA"/>
</dbReference>
<proteinExistence type="predicted"/>
<evidence type="ECO:0000313" key="3">
    <source>
        <dbReference type="Proteomes" id="UP000683925"/>
    </source>
</evidence>
<feature type="coiled-coil region" evidence="1">
    <location>
        <begin position="376"/>
        <end position="555"/>
    </location>
</feature>
<comment type="caution">
    <text evidence="2">The sequence shown here is derived from an EMBL/GenBank/DDBJ whole genome shotgun (WGS) entry which is preliminary data.</text>
</comment>
<protein>
    <recommendedName>
        <fullName evidence="4">TLDc domain-containing protein</fullName>
    </recommendedName>
</protein>
<keyword evidence="3" id="KW-1185">Reference proteome</keyword>
<dbReference type="OrthoDB" id="377534at2759"/>
<evidence type="ECO:0000313" key="2">
    <source>
        <dbReference type="EMBL" id="CAD8187231.1"/>
    </source>
</evidence>
<gene>
    <name evidence="2" type="ORF">POCTA_138.1.T0890179</name>
</gene>
<dbReference type="AlphaFoldDB" id="A0A8S1WDX4"/>
<dbReference type="Proteomes" id="UP000683925">
    <property type="component" value="Unassembled WGS sequence"/>
</dbReference>
<evidence type="ECO:0008006" key="4">
    <source>
        <dbReference type="Google" id="ProtNLM"/>
    </source>
</evidence>
<name>A0A8S1WDX4_PAROT</name>
<accession>A0A8S1WDX4</accession>
<evidence type="ECO:0000256" key="1">
    <source>
        <dbReference type="SAM" id="Coils"/>
    </source>
</evidence>
<feature type="coiled-coil region" evidence="1">
    <location>
        <begin position="169"/>
        <end position="200"/>
    </location>
</feature>
<reference evidence="2" key="1">
    <citation type="submission" date="2021-01" db="EMBL/GenBank/DDBJ databases">
        <authorList>
            <consortium name="Genoscope - CEA"/>
            <person name="William W."/>
        </authorList>
    </citation>
    <scope>NUCLEOTIDE SEQUENCE</scope>
</reference>
<sequence>MDFKRYIDESLEKMYKQIQQYIFQIQKEKQELQEYSFQSTYLEDLKQLSNLYSQDQQQSTKLIDDDNFIDVIVKQFELLFNNAEYFQTLDTFKNTKQTIQDLIQTNFVELPPQSLKKSESKTPSLNRVCPNHKKEIIMIDMDSQNKQIEDRLVCVDCIYENPSIKYQTVENLNKQLMDYKSESEKMLQEFRQEKKAKNSDIFNQIGLMRKNYNSKLNEISEKLILQQFGQHYKGIEQNPRKQSSIQGLDEELLNDLKSLIGREKPSQNLLLATQKNQDSIFKKEIENQLEPLKQYDQQDIQQSLDILKDVSIEKNLILQLSDIISQISKFEQKKDDTYEIIKDTQELIEQAKKYQCQINLFEQTITLYQQHAIKILNQTKNQVNSSEQLQAQYQNLSKSLNDYIINMDNKSKQMKKFCCIQKLENDLVKYVEMNQNLENEKINLLQQMTKSLDQKQQEHKEELAKQHLEKQREINEIDEKLKLNEKENSHYKQLFDQQTQEIADLKRQNEEDKQKIIKTLEDKKCNEIAEINKKMNQKELELKLVQKQLDQINQDKLEKESIQKLELIKMYEYSGQLIFSNTWKGGNCQVSEGGKVFENNNNVNQYCLCEQVIPNTGKILFAFQMLSGSNFLVGIGFKDIISKNNYCSAGVGYGSYLISFDGNIYSHHNNNINSKKLSFTFTTNDIIIVEVNIEHKYIKWIKQNNQQQAITITQQIDTSLTQELYPCVNAWNNSKIKILDKIPNLN</sequence>
<keyword evidence="1" id="KW-0175">Coiled coil</keyword>
<organism evidence="2 3">
    <name type="scientific">Paramecium octaurelia</name>
    <dbReference type="NCBI Taxonomy" id="43137"/>
    <lineage>
        <taxon>Eukaryota</taxon>
        <taxon>Sar</taxon>
        <taxon>Alveolata</taxon>
        <taxon>Ciliophora</taxon>
        <taxon>Intramacronucleata</taxon>
        <taxon>Oligohymenophorea</taxon>
        <taxon>Peniculida</taxon>
        <taxon>Parameciidae</taxon>
        <taxon>Paramecium</taxon>
    </lineage>
</organism>